<gene>
    <name evidence="1" type="ORF">F2Q70_00005361</name>
</gene>
<dbReference type="AlphaFoldDB" id="A0A8S9IUT4"/>
<dbReference type="EMBL" id="QGKY02001015">
    <property type="protein sequence ID" value="KAF2573173.1"/>
    <property type="molecule type" value="Genomic_DNA"/>
</dbReference>
<reference evidence="1" key="1">
    <citation type="submission" date="2019-12" db="EMBL/GenBank/DDBJ databases">
        <title>Genome sequencing and annotation of Brassica cretica.</title>
        <authorList>
            <person name="Studholme D.J."/>
            <person name="Sarris P.F."/>
        </authorList>
    </citation>
    <scope>NUCLEOTIDE SEQUENCE</scope>
    <source>
        <strain evidence="1">PFS-102/07</strain>
        <tissue evidence="1">Leaf</tissue>
    </source>
</reference>
<dbReference type="PANTHER" id="PTHR48449:SF1">
    <property type="entry name" value="DUF1985 DOMAIN-CONTAINING PROTEIN"/>
    <property type="match status" value="1"/>
</dbReference>
<dbReference type="PANTHER" id="PTHR48449">
    <property type="entry name" value="DUF1985 DOMAIN-CONTAINING PROTEIN"/>
    <property type="match status" value="1"/>
</dbReference>
<evidence type="ECO:0000313" key="1">
    <source>
        <dbReference type="EMBL" id="KAF2573173.1"/>
    </source>
</evidence>
<evidence type="ECO:0008006" key="2">
    <source>
        <dbReference type="Google" id="ProtNLM"/>
    </source>
</evidence>
<organism evidence="1">
    <name type="scientific">Brassica cretica</name>
    <name type="common">Mustard</name>
    <dbReference type="NCBI Taxonomy" id="69181"/>
    <lineage>
        <taxon>Eukaryota</taxon>
        <taxon>Viridiplantae</taxon>
        <taxon>Streptophyta</taxon>
        <taxon>Embryophyta</taxon>
        <taxon>Tracheophyta</taxon>
        <taxon>Spermatophyta</taxon>
        <taxon>Magnoliopsida</taxon>
        <taxon>eudicotyledons</taxon>
        <taxon>Gunneridae</taxon>
        <taxon>Pentapetalae</taxon>
        <taxon>rosids</taxon>
        <taxon>malvids</taxon>
        <taxon>Brassicales</taxon>
        <taxon>Brassicaceae</taxon>
        <taxon>Brassiceae</taxon>
        <taxon>Brassica</taxon>
    </lineage>
</organism>
<comment type="caution">
    <text evidence="1">The sequence shown here is derived from an EMBL/GenBank/DDBJ whole genome shotgun (WGS) entry which is preliminary data.</text>
</comment>
<name>A0A8S9IUT4_BRACR</name>
<proteinExistence type="predicted"/>
<accession>A0A8S9IUT4</accession>
<sequence length="168" mass="19060">MVVDVEDVRKRQPEMLLATDRFPSKRVNIYSTVDRLLWSKDVLNGTPKMARLMGSCLGSLFQIPKPTPTLKYVKLVKNLKKFFALPWGRESFLWTISTLKPHPKVMGGDDTVTLLNYPEKTLPQHVGLNLAAVRKAEHDPGLLVKPMMDISGSQEDGWGVWDDEELDK</sequence>
<protein>
    <recommendedName>
        <fullName evidence="2">DUF1985 domain-containing protein</fullName>
    </recommendedName>
</protein>